<dbReference type="EMBL" id="JAZHYN010000041">
    <property type="protein sequence ID" value="MEF3367417.1"/>
    <property type="molecule type" value="Genomic_DNA"/>
</dbReference>
<gene>
    <name evidence="1" type="ORF">V3H18_12820</name>
</gene>
<organism evidence="1 2">
    <name type="scientific">Methylocystis borbori</name>
    <dbReference type="NCBI Taxonomy" id="3118750"/>
    <lineage>
        <taxon>Bacteria</taxon>
        <taxon>Pseudomonadati</taxon>
        <taxon>Pseudomonadota</taxon>
        <taxon>Alphaproteobacteria</taxon>
        <taxon>Hyphomicrobiales</taxon>
        <taxon>Methylocystaceae</taxon>
        <taxon>Methylocystis</taxon>
    </lineage>
</organism>
<comment type="caution">
    <text evidence="1">The sequence shown here is derived from an EMBL/GenBank/DDBJ whole genome shotgun (WGS) entry which is preliminary data.</text>
</comment>
<evidence type="ECO:0000313" key="2">
    <source>
        <dbReference type="Proteomes" id="UP001350748"/>
    </source>
</evidence>
<evidence type="ECO:0000313" key="1">
    <source>
        <dbReference type="EMBL" id="MEF3367417.1"/>
    </source>
</evidence>
<protein>
    <submittedName>
        <fullName evidence="1">Uncharacterized protein</fullName>
    </submittedName>
</protein>
<keyword evidence="2" id="KW-1185">Reference proteome</keyword>
<reference evidence="1 2" key="1">
    <citation type="submission" date="2024-02" db="EMBL/GenBank/DDBJ databases">
        <authorList>
            <person name="Grouzdev D."/>
        </authorList>
    </citation>
    <scope>NUCLEOTIDE SEQUENCE [LARGE SCALE GENOMIC DNA]</scope>
    <source>
        <strain evidence="1 2">9N</strain>
    </source>
</reference>
<dbReference type="Proteomes" id="UP001350748">
    <property type="component" value="Unassembled WGS sequence"/>
</dbReference>
<dbReference type="RefSeq" id="WP_332082477.1">
    <property type="nucleotide sequence ID" value="NZ_JAZHYN010000041.1"/>
</dbReference>
<dbReference type="InterPro" id="IPR011990">
    <property type="entry name" value="TPR-like_helical_dom_sf"/>
</dbReference>
<sequence>MSKIAHEASSAQRVAGMPFNGVVMKIHDNCSELYRRGDWKALHSVLDNASPGRDSDERSQIGRWRASALSAEGRHEEAIDALRGIQSECRCRATVSKHIAENLRRLGRDMEAIEELKNAPLAEERDRFSGLVLDAKYVLAHLLASNGLEVNKAILDDIPDSYVHITDRGQRISKADLVDMISGKKKSSI</sequence>
<dbReference type="Gene3D" id="1.25.40.10">
    <property type="entry name" value="Tetratricopeptide repeat domain"/>
    <property type="match status" value="1"/>
</dbReference>
<proteinExistence type="predicted"/>
<accession>A0ABU7XK64</accession>
<name>A0ABU7XK64_9HYPH</name>